<keyword evidence="2" id="KW-0378">Hydrolase</keyword>
<feature type="short sequence motif" description="GXGXXG" evidence="2">
    <location>
        <begin position="8"/>
        <end position="13"/>
    </location>
</feature>
<dbReference type="RefSeq" id="WP_192461405.1">
    <property type="nucleotide sequence ID" value="NZ_JACYFJ010000002.1"/>
</dbReference>
<dbReference type="Pfam" id="PF01734">
    <property type="entry name" value="Patatin"/>
    <property type="match status" value="1"/>
</dbReference>
<feature type="active site" description="Proton acceptor" evidence="2">
    <location>
        <position position="182"/>
    </location>
</feature>
<protein>
    <submittedName>
        <fullName evidence="4">Patatin family protein</fullName>
    </submittedName>
</protein>
<dbReference type="SUPFAM" id="SSF52151">
    <property type="entry name" value="FabD/lysophospholipase-like"/>
    <property type="match status" value="1"/>
</dbReference>
<gene>
    <name evidence="4" type="ORF">ACFOUT_12250</name>
</gene>
<evidence type="ECO:0000256" key="1">
    <source>
        <dbReference type="ARBA" id="ARBA00023098"/>
    </source>
</evidence>
<keyword evidence="1 2" id="KW-0443">Lipid metabolism</keyword>
<feature type="domain" description="PNPLA" evidence="3">
    <location>
        <begin position="4"/>
        <end position="195"/>
    </location>
</feature>
<reference evidence="5" key="1">
    <citation type="journal article" date="2019" name="Int. J. Syst. Evol. Microbiol.">
        <title>The Global Catalogue of Microorganisms (GCM) 10K type strain sequencing project: providing services to taxonomists for standard genome sequencing and annotation.</title>
        <authorList>
            <consortium name="The Broad Institute Genomics Platform"/>
            <consortium name="The Broad Institute Genome Sequencing Center for Infectious Disease"/>
            <person name="Wu L."/>
            <person name="Ma J."/>
        </authorList>
    </citation>
    <scope>NUCLEOTIDE SEQUENCE [LARGE SCALE GENOMIC DNA]</scope>
    <source>
        <strain evidence="5">CECT 7477</strain>
    </source>
</reference>
<sequence>MRALVISGGGSKGAFAGGVAQYLMQEKKHDYDLFLGTSTGSLLISHLALQKIDKIREIYTSVNQDSIFSNCPFTIQKKHGVHNIGINHWNVLKNFYRGRKTFGESKNLHTLIKNTLTKEEFQALKNGPKNIIVTVSNLSLNQVEYKSINDFSYEDFVEWVWISCNYTPFMSLVRKNGCEYADGGLGNMVPIEEAVRRGAKEIDVIVLQTEVTHLNRLPSKNAFSLLTTMFEFMLDRIEFQNIKIGKYAAGHNEAIINFYYTPTVLTTNSLVFDKEKMTAWWERGYNFAKFKNTELNQIEPEKGEVL</sequence>
<dbReference type="PROSITE" id="PS51635">
    <property type="entry name" value="PNPLA"/>
    <property type="match status" value="1"/>
</dbReference>
<comment type="caution">
    <text evidence="4">The sequence shown here is derived from an EMBL/GenBank/DDBJ whole genome shotgun (WGS) entry which is preliminary data.</text>
</comment>
<feature type="active site" description="Nucleophile" evidence="2">
    <location>
        <position position="38"/>
    </location>
</feature>
<evidence type="ECO:0000313" key="5">
    <source>
        <dbReference type="Proteomes" id="UP001595814"/>
    </source>
</evidence>
<evidence type="ECO:0000256" key="2">
    <source>
        <dbReference type="PROSITE-ProRule" id="PRU01161"/>
    </source>
</evidence>
<evidence type="ECO:0000259" key="3">
    <source>
        <dbReference type="PROSITE" id="PS51635"/>
    </source>
</evidence>
<evidence type="ECO:0000313" key="4">
    <source>
        <dbReference type="EMBL" id="MFC4096650.1"/>
    </source>
</evidence>
<dbReference type="InterPro" id="IPR002641">
    <property type="entry name" value="PNPLA_dom"/>
</dbReference>
<dbReference type="InterPro" id="IPR016035">
    <property type="entry name" value="Acyl_Trfase/lysoPLipase"/>
</dbReference>
<dbReference type="EMBL" id="JBHSAW010000010">
    <property type="protein sequence ID" value="MFC4096650.1"/>
    <property type="molecule type" value="Genomic_DNA"/>
</dbReference>
<keyword evidence="5" id="KW-1185">Reference proteome</keyword>
<keyword evidence="2" id="KW-0442">Lipid degradation</keyword>
<proteinExistence type="predicted"/>
<feature type="short sequence motif" description="GXSXG" evidence="2">
    <location>
        <begin position="36"/>
        <end position="40"/>
    </location>
</feature>
<organism evidence="4 5">
    <name type="scientific">Euzebyella saccharophila</name>
    <dbReference type="NCBI Taxonomy" id="679664"/>
    <lineage>
        <taxon>Bacteria</taxon>
        <taxon>Pseudomonadati</taxon>
        <taxon>Bacteroidota</taxon>
        <taxon>Flavobacteriia</taxon>
        <taxon>Flavobacteriales</taxon>
        <taxon>Flavobacteriaceae</taxon>
        <taxon>Euzebyella</taxon>
    </lineage>
</organism>
<name>A0ABV8JU66_9FLAO</name>
<accession>A0ABV8JU66</accession>
<dbReference type="Proteomes" id="UP001595814">
    <property type="component" value="Unassembled WGS sequence"/>
</dbReference>
<dbReference type="Gene3D" id="3.40.1090.10">
    <property type="entry name" value="Cytosolic phospholipase A2 catalytic domain"/>
    <property type="match status" value="1"/>
</dbReference>
<feature type="short sequence motif" description="DGA/G" evidence="2">
    <location>
        <begin position="182"/>
        <end position="184"/>
    </location>
</feature>